<name>A0ABN9SSM9_9DINO</name>
<feature type="non-terminal residue" evidence="1">
    <location>
        <position position="1"/>
    </location>
</feature>
<sequence>AKDMTTFITDVLKGVKDDLEEVFAYGRKFAERGGARFKTADAMWKYVSAKAGKNKHEFQGKLREKAVRKVVRTIVESNGGDGDAIKQDVDTNYKKGLVWWKDKRAAVWGDGRMTLLGEAAAYKEKHDLLHGTE</sequence>
<evidence type="ECO:0000313" key="2">
    <source>
        <dbReference type="Proteomes" id="UP001189429"/>
    </source>
</evidence>
<gene>
    <name evidence="1" type="ORF">PCOR1329_LOCUS32237</name>
</gene>
<accession>A0ABN9SSM9</accession>
<proteinExistence type="predicted"/>
<protein>
    <submittedName>
        <fullName evidence="1">Uncharacterized protein</fullName>
    </submittedName>
</protein>
<dbReference type="Proteomes" id="UP001189429">
    <property type="component" value="Unassembled WGS sequence"/>
</dbReference>
<keyword evidence="2" id="KW-1185">Reference proteome</keyword>
<reference evidence="1" key="1">
    <citation type="submission" date="2023-10" db="EMBL/GenBank/DDBJ databases">
        <authorList>
            <person name="Chen Y."/>
            <person name="Shah S."/>
            <person name="Dougan E. K."/>
            <person name="Thang M."/>
            <person name="Chan C."/>
        </authorList>
    </citation>
    <scope>NUCLEOTIDE SEQUENCE [LARGE SCALE GENOMIC DNA]</scope>
</reference>
<dbReference type="EMBL" id="CAUYUJ010012991">
    <property type="protein sequence ID" value="CAK0835085.1"/>
    <property type="molecule type" value="Genomic_DNA"/>
</dbReference>
<organism evidence="1 2">
    <name type="scientific">Prorocentrum cordatum</name>
    <dbReference type="NCBI Taxonomy" id="2364126"/>
    <lineage>
        <taxon>Eukaryota</taxon>
        <taxon>Sar</taxon>
        <taxon>Alveolata</taxon>
        <taxon>Dinophyceae</taxon>
        <taxon>Prorocentrales</taxon>
        <taxon>Prorocentraceae</taxon>
        <taxon>Prorocentrum</taxon>
    </lineage>
</organism>
<evidence type="ECO:0000313" key="1">
    <source>
        <dbReference type="EMBL" id="CAK0835085.1"/>
    </source>
</evidence>
<comment type="caution">
    <text evidence="1">The sequence shown here is derived from an EMBL/GenBank/DDBJ whole genome shotgun (WGS) entry which is preliminary data.</text>
</comment>